<name>A0ABN7WH96_GIGMA</name>
<gene>
    <name evidence="1" type="ORF">GMARGA_LOCUS30838</name>
</gene>
<evidence type="ECO:0000313" key="2">
    <source>
        <dbReference type="Proteomes" id="UP000789901"/>
    </source>
</evidence>
<organism evidence="1 2">
    <name type="scientific">Gigaspora margarita</name>
    <dbReference type="NCBI Taxonomy" id="4874"/>
    <lineage>
        <taxon>Eukaryota</taxon>
        <taxon>Fungi</taxon>
        <taxon>Fungi incertae sedis</taxon>
        <taxon>Mucoromycota</taxon>
        <taxon>Glomeromycotina</taxon>
        <taxon>Glomeromycetes</taxon>
        <taxon>Diversisporales</taxon>
        <taxon>Gigasporaceae</taxon>
        <taxon>Gigaspora</taxon>
    </lineage>
</organism>
<dbReference type="EMBL" id="CAJVQB010044463">
    <property type="protein sequence ID" value="CAG8831927.1"/>
    <property type="molecule type" value="Genomic_DNA"/>
</dbReference>
<feature type="non-terminal residue" evidence="1">
    <location>
        <position position="1"/>
    </location>
</feature>
<dbReference type="Proteomes" id="UP000789901">
    <property type="component" value="Unassembled WGS sequence"/>
</dbReference>
<proteinExistence type="predicted"/>
<protein>
    <submittedName>
        <fullName evidence="1">34215_t:CDS:1</fullName>
    </submittedName>
</protein>
<comment type="caution">
    <text evidence="1">The sequence shown here is derived from an EMBL/GenBank/DDBJ whole genome shotgun (WGS) entry which is preliminary data.</text>
</comment>
<reference evidence="1 2" key="1">
    <citation type="submission" date="2021-06" db="EMBL/GenBank/DDBJ databases">
        <authorList>
            <person name="Kallberg Y."/>
            <person name="Tangrot J."/>
            <person name="Rosling A."/>
        </authorList>
    </citation>
    <scope>NUCLEOTIDE SEQUENCE [LARGE SCALE GENOMIC DNA]</scope>
    <source>
        <strain evidence="1 2">120-4 pot B 10/14</strain>
    </source>
</reference>
<accession>A0ABN7WH96</accession>
<evidence type="ECO:0000313" key="1">
    <source>
        <dbReference type="EMBL" id="CAG8831927.1"/>
    </source>
</evidence>
<keyword evidence="2" id="KW-1185">Reference proteome</keyword>
<sequence length="101" mass="12065">KFNEEILDTNKCKQKVFIQIELLCWKLMNSRSVFVKSPEDYLNEELDIKHREMDVESRVKFKEDNELLNLFVSCDNCKEFKKSKLNLLVQATLSFIHFVCD</sequence>